<feature type="transmembrane region" description="Helical" evidence="6">
    <location>
        <begin position="564"/>
        <end position="580"/>
    </location>
</feature>
<organism evidence="9 10">
    <name type="scientific">Aquifex aeolicus (strain VF5)</name>
    <dbReference type="NCBI Taxonomy" id="224324"/>
    <lineage>
        <taxon>Bacteria</taxon>
        <taxon>Pseudomonadati</taxon>
        <taxon>Aquificota</taxon>
        <taxon>Aquificia</taxon>
        <taxon>Aquificales</taxon>
        <taxon>Aquificaceae</taxon>
        <taxon>Aquifex</taxon>
    </lineage>
</organism>
<feature type="transmembrane region" description="Helical" evidence="6">
    <location>
        <begin position="423"/>
        <end position="444"/>
    </location>
</feature>
<evidence type="ECO:0000313" key="10">
    <source>
        <dbReference type="Proteomes" id="UP000000798"/>
    </source>
</evidence>
<dbReference type="OrthoDB" id="9807568at2"/>
<evidence type="ECO:0000256" key="4">
    <source>
        <dbReference type="ARBA" id="ARBA00023136"/>
    </source>
</evidence>
<keyword evidence="10" id="KW-1185">Reference proteome</keyword>
<sequence length="787" mass="88988">MQYMIILPILLQLVSAFLVYRLENRVLGARLSTSFTLTNFLISLILLLTGSFGHFSLFGVLELFPDRLGLLLSTYILLVSSVIHKYAENYMRDEPGYRRFYALLDLMTATLILLVVAGNLLLLFFAWHLVGVLLFLLLNHNYREEKAVRFANLSFITQRLADVPLLIAIVLLYLEFRTLSIPELEKAVLSFEGYSFTLWVVPLLVVMSAMIKSAQVPFHLWLVYSMEGPTPVSALMHAGIVNAGAFLVNRTAFLFTHENPGLYLAFFVGSLTAILGSALMLIQNDVKKSLGYSTVGQMGYMVMEFGIGAFALAVYHMMAHGIFKATLFLYSGNVIHSARKDPNIPEDEVYKVVTRGIKFEKNVPWLLYALLSILVPLLLVVLIHLIVEEHFLEYETQLIIFFFAWATGAQAVISTFRTEREKPLLSALIAILSLLIFLLGYVVMGHTLSKFLYPNQEIIERIYESSFANTVVLIAEMILIGLIILAGWVFIYYANKEKFLTFNTFVYTHLSRELYFTDLYEFIKEFLLKVSDVLKKESVFAGISLFALFLLALELSTADFVKTLLLGLFIPLLPSVYLILKLKGNPYTYSVLLLIGSLLGVVFFGEISLSPLVPLITFAFFSLRSLSSRNLSEFIPDIFGASASVLWISSKFWLGIFVAFGILILVYLGEFLRKYYGSSEFGFITGLLEKAPKFSALTFITALFLYGAPLFITFYAYYYAGIELNLYTYALFLIGWVILSTAILVSLGKFLFYREREDLIYTDLDDRVFKPALGILVLLLVIGFFIA</sequence>
<dbReference type="PANTHER" id="PTHR42829:SF2">
    <property type="entry name" value="NADH-UBIQUINONE OXIDOREDUCTASE CHAIN 5"/>
    <property type="match status" value="1"/>
</dbReference>
<feature type="transmembrane region" description="Helical" evidence="6">
    <location>
        <begin position="194"/>
        <end position="211"/>
    </location>
</feature>
<feature type="transmembrane region" description="Helical" evidence="6">
    <location>
        <begin position="652"/>
        <end position="673"/>
    </location>
</feature>
<name>O67027_AQUAE</name>
<dbReference type="InParanoid" id="O67027"/>
<dbReference type="InterPro" id="IPR001516">
    <property type="entry name" value="Proton_antipo_N"/>
</dbReference>
<feature type="transmembrane region" description="Helical" evidence="6">
    <location>
        <begin position="68"/>
        <end position="87"/>
    </location>
</feature>
<dbReference type="Pfam" id="PF00662">
    <property type="entry name" value="Proton_antipo_N"/>
    <property type="match status" value="1"/>
</dbReference>
<feature type="transmembrane region" description="Helical" evidence="6">
    <location>
        <begin position="365"/>
        <end position="386"/>
    </location>
</feature>
<keyword evidence="2 5" id="KW-0812">Transmembrane</keyword>
<dbReference type="GO" id="GO:0042773">
    <property type="term" value="P:ATP synthesis coupled electron transport"/>
    <property type="evidence" value="ECO:0007669"/>
    <property type="project" value="InterPro"/>
</dbReference>
<dbReference type="RefSeq" id="WP_010880526.1">
    <property type="nucleotide sequence ID" value="NC_000918.1"/>
</dbReference>
<dbReference type="EnsemblBacteria" id="AAC06988">
    <property type="protein sequence ID" value="AAC06988"/>
    <property type="gene ID" value="aq_866"/>
</dbReference>
<feature type="transmembrane region" description="Helical" evidence="6">
    <location>
        <begin position="398"/>
        <end position="416"/>
    </location>
</feature>
<comment type="subcellular location">
    <subcellularLocation>
        <location evidence="1">Endomembrane system</location>
        <topology evidence="1">Multi-pass membrane protein</topology>
    </subcellularLocation>
    <subcellularLocation>
        <location evidence="5">Membrane</location>
        <topology evidence="5">Multi-pass membrane protein</topology>
    </subcellularLocation>
</comment>
<evidence type="ECO:0000256" key="6">
    <source>
        <dbReference type="SAM" id="Phobius"/>
    </source>
</evidence>
<evidence type="ECO:0000256" key="2">
    <source>
        <dbReference type="ARBA" id="ARBA00022692"/>
    </source>
</evidence>
<dbReference type="GO" id="GO:0012505">
    <property type="term" value="C:endomembrane system"/>
    <property type="evidence" value="ECO:0007669"/>
    <property type="project" value="UniProtKB-SubCell"/>
</dbReference>
<dbReference type="GO" id="GO:0015990">
    <property type="term" value="P:electron transport coupled proton transport"/>
    <property type="evidence" value="ECO:0000318"/>
    <property type="project" value="GO_Central"/>
</dbReference>
<feature type="domain" description="NADH:quinone oxidoreductase/Mrp antiporter transmembrane" evidence="7">
    <location>
        <begin position="117"/>
        <end position="344"/>
    </location>
</feature>
<feature type="transmembrane region" description="Helical" evidence="6">
    <location>
        <begin position="539"/>
        <end position="558"/>
    </location>
</feature>
<dbReference type="KEGG" id="aae:aq_866"/>
<reference evidence="9 10" key="1">
    <citation type="journal article" date="1998" name="Nature">
        <title>The complete genome of the hyperthermophilic bacterium Aquifex aeolicus.</title>
        <authorList>
            <person name="Deckert G."/>
            <person name="Warren P.V."/>
            <person name="Gaasterland T."/>
            <person name="Young W.G."/>
            <person name="Lenox A.L."/>
            <person name="Graham D.E."/>
            <person name="Overbeek R."/>
            <person name="Snead M.A."/>
            <person name="Keller M."/>
            <person name="Aujay M."/>
            <person name="Huber R."/>
            <person name="Feldman R.A."/>
            <person name="Short J.M."/>
            <person name="Olson G.J."/>
            <person name="Swanson R.V."/>
        </authorList>
    </citation>
    <scope>NUCLEOTIDE SEQUENCE [LARGE SCALE GENOMIC DNA]</scope>
    <source>
        <strain evidence="9 10">VF5</strain>
    </source>
</reference>
<dbReference type="GO" id="GO:0016020">
    <property type="term" value="C:membrane"/>
    <property type="evidence" value="ECO:0007669"/>
    <property type="project" value="UniProtKB-SubCell"/>
</dbReference>
<dbReference type="InterPro" id="IPR001750">
    <property type="entry name" value="ND/Mrp_TM"/>
</dbReference>
<dbReference type="STRING" id="224324.aq_866"/>
<feature type="transmembrane region" description="Helical" evidence="6">
    <location>
        <begin position="150"/>
        <end position="174"/>
    </location>
</feature>
<feature type="transmembrane region" description="Helical" evidence="6">
    <location>
        <begin position="107"/>
        <end position="138"/>
    </location>
</feature>
<evidence type="ECO:0000313" key="9">
    <source>
        <dbReference type="EMBL" id="AAC06988.1"/>
    </source>
</evidence>
<evidence type="ECO:0000256" key="1">
    <source>
        <dbReference type="ARBA" id="ARBA00004127"/>
    </source>
</evidence>
<dbReference type="PRINTS" id="PR01434">
    <property type="entry name" value="NADHDHGNASE5"/>
</dbReference>
<protein>
    <submittedName>
        <fullName evidence="9">NADH dehydrogenase I chain L</fullName>
    </submittedName>
</protein>
<feature type="transmembrane region" description="Helical" evidence="6">
    <location>
        <begin position="592"/>
        <end position="621"/>
    </location>
</feature>
<feature type="transmembrane region" description="Helical" evidence="6">
    <location>
        <begin position="694"/>
        <end position="720"/>
    </location>
</feature>
<evidence type="ECO:0000259" key="8">
    <source>
        <dbReference type="Pfam" id="PF00662"/>
    </source>
</evidence>
<feature type="transmembrane region" description="Helical" evidence="6">
    <location>
        <begin position="768"/>
        <end position="786"/>
    </location>
</feature>
<proteinExistence type="predicted"/>
<dbReference type="PATRIC" id="fig|224324.8.peg.676"/>
<feature type="transmembrane region" description="Helical" evidence="6">
    <location>
        <begin position="726"/>
        <end position="747"/>
    </location>
</feature>
<feature type="transmembrane region" description="Helical" evidence="6">
    <location>
        <begin position="232"/>
        <end position="255"/>
    </location>
</feature>
<gene>
    <name evidence="9" type="primary">nuoL2</name>
    <name evidence="9" type="ordered locus">aq_866</name>
</gene>
<evidence type="ECO:0000259" key="7">
    <source>
        <dbReference type="Pfam" id="PF00361"/>
    </source>
</evidence>
<dbReference type="InterPro" id="IPR003945">
    <property type="entry name" value="NU5C-like"/>
</dbReference>
<feature type="transmembrane region" description="Helical" evidence="6">
    <location>
        <begin position="37"/>
        <end position="61"/>
    </location>
</feature>
<dbReference type="PIR" id="H70374">
    <property type="entry name" value="H70374"/>
</dbReference>
<dbReference type="GO" id="GO:0008137">
    <property type="term" value="F:NADH dehydrogenase (ubiquinone) activity"/>
    <property type="evidence" value="ECO:0007669"/>
    <property type="project" value="InterPro"/>
</dbReference>
<feature type="transmembrane region" description="Helical" evidence="6">
    <location>
        <begin position="261"/>
        <end position="282"/>
    </location>
</feature>
<dbReference type="eggNOG" id="COG1009">
    <property type="taxonomic scope" value="Bacteria"/>
</dbReference>
<dbReference type="Pfam" id="PF00361">
    <property type="entry name" value="Proton_antipo_M"/>
    <property type="match status" value="1"/>
</dbReference>
<accession>O67027</accession>
<evidence type="ECO:0000256" key="3">
    <source>
        <dbReference type="ARBA" id="ARBA00022989"/>
    </source>
</evidence>
<dbReference type="PANTHER" id="PTHR42829">
    <property type="entry name" value="NADH-UBIQUINONE OXIDOREDUCTASE CHAIN 5"/>
    <property type="match status" value="1"/>
</dbReference>
<keyword evidence="4 6" id="KW-0472">Membrane</keyword>
<dbReference type="AlphaFoldDB" id="O67027"/>
<dbReference type="HOGENOM" id="CLU_007100_11_0_0"/>
<dbReference type="Proteomes" id="UP000000798">
    <property type="component" value="Chromosome"/>
</dbReference>
<keyword evidence="3 6" id="KW-1133">Transmembrane helix</keyword>
<feature type="domain" description="NADH-Ubiquinone oxidoreductase (complex I) chain 5 N-terminal" evidence="8">
    <location>
        <begin position="66"/>
        <end position="101"/>
    </location>
</feature>
<feature type="transmembrane region" description="Helical" evidence="6">
    <location>
        <begin position="471"/>
        <end position="493"/>
    </location>
</feature>
<dbReference type="EMBL" id="AE000657">
    <property type="protein sequence ID" value="AAC06988.1"/>
    <property type="molecule type" value="Genomic_DNA"/>
</dbReference>
<evidence type="ECO:0000256" key="5">
    <source>
        <dbReference type="RuleBase" id="RU000320"/>
    </source>
</evidence>